<dbReference type="STRING" id="575540.Isop_2611"/>
<evidence type="ECO:0000259" key="2">
    <source>
        <dbReference type="Pfam" id="PF06439"/>
    </source>
</evidence>
<evidence type="ECO:0000256" key="1">
    <source>
        <dbReference type="SAM" id="SignalP"/>
    </source>
</evidence>
<dbReference type="InParanoid" id="E8QZ39"/>
<evidence type="ECO:0000313" key="4">
    <source>
        <dbReference type="Proteomes" id="UP000008631"/>
    </source>
</evidence>
<reference evidence="3 4" key="2">
    <citation type="journal article" date="2011" name="Stand. Genomic Sci.">
        <title>Complete genome sequence of Isosphaera pallida type strain (IS1B).</title>
        <authorList>
            <consortium name="US DOE Joint Genome Institute (JGI-PGF)"/>
            <person name="Goker M."/>
            <person name="Cleland D."/>
            <person name="Saunders E."/>
            <person name="Lapidus A."/>
            <person name="Nolan M."/>
            <person name="Lucas S."/>
            <person name="Hammon N."/>
            <person name="Deshpande S."/>
            <person name="Cheng J.F."/>
            <person name="Tapia R."/>
            <person name="Han C."/>
            <person name="Goodwin L."/>
            <person name="Pitluck S."/>
            <person name="Liolios K."/>
            <person name="Pagani I."/>
            <person name="Ivanova N."/>
            <person name="Mavromatis K."/>
            <person name="Pati A."/>
            <person name="Chen A."/>
            <person name="Palaniappan K."/>
            <person name="Land M."/>
            <person name="Hauser L."/>
            <person name="Chang Y.J."/>
            <person name="Jeffries C.D."/>
            <person name="Detter J.C."/>
            <person name="Beck B."/>
            <person name="Woyke T."/>
            <person name="Bristow J."/>
            <person name="Eisen J.A."/>
            <person name="Markowitz V."/>
            <person name="Hugenholtz P."/>
            <person name="Kyrpides N.C."/>
            <person name="Klenk H.P."/>
        </authorList>
    </citation>
    <scope>NUCLEOTIDE SEQUENCE [LARGE SCALE GENOMIC DNA]</scope>
    <source>
        <strain evidence="4">ATCC 43644 / DSM 9630 / IS1B</strain>
    </source>
</reference>
<dbReference type="OrthoDB" id="266976at2"/>
<dbReference type="Proteomes" id="UP000008631">
    <property type="component" value="Chromosome"/>
</dbReference>
<dbReference type="EMBL" id="CP002353">
    <property type="protein sequence ID" value="ADV63181.1"/>
    <property type="molecule type" value="Genomic_DNA"/>
</dbReference>
<dbReference type="Gene3D" id="2.60.120.560">
    <property type="entry name" value="Exo-inulinase, domain 1"/>
    <property type="match status" value="1"/>
</dbReference>
<dbReference type="GO" id="GO:0016787">
    <property type="term" value="F:hydrolase activity"/>
    <property type="evidence" value="ECO:0007669"/>
    <property type="project" value="InterPro"/>
</dbReference>
<reference key="1">
    <citation type="submission" date="2010-11" db="EMBL/GenBank/DDBJ databases">
        <title>The complete sequence of chromosome of Isophaera pallida ATCC 43644.</title>
        <authorList>
            <consortium name="US DOE Joint Genome Institute (JGI-PGF)"/>
            <person name="Lucas S."/>
            <person name="Copeland A."/>
            <person name="Lapidus A."/>
            <person name="Bruce D."/>
            <person name="Goodwin L."/>
            <person name="Pitluck S."/>
            <person name="Kyrpides N."/>
            <person name="Mavromatis K."/>
            <person name="Pagani I."/>
            <person name="Ivanova N."/>
            <person name="Saunders E."/>
            <person name="Brettin T."/>
            <person name="Detter J.C."/>
            <person name="Han C."/>
            <person name="Tapia R."/>
            <person name="Land M."/>
            <person name="Hauser L."/>
            <person name="Markowitz V."/>
            <person name="Cheng J.-F."/>
            <person name="Hugenholtz P."/>
            <person name="Woyke T."/>
            <person name="Wu D."/>
            <person name="Eisen J.A."/>
        </authorList>
    </citation>
    <scope>NUCLEOTIDE SEQUENCE</scope>
    <source>
        <strain>ATCC 43644</strain>
    </source>
</reference>
<keyword evidence="4" id="KW-1185">Reference proteome</keyword>
<feature type="signal peptide" evidence="1">
    <location>
        <begin position="1"/>
        <end position="31"/>
    </location>
</feature>
<keyword evidence="1" id="KW-0732">Signal</keyword>
<dbReference type="InterPro" id="IPR010496">
    <property type="entry name" value="AL/BT2_dom"/>
</dbReference>
<feature type="domain" description="3-keto-alpha-glucoside-1,2-lyase/3-keto-2-hydroxy-glucal hydratase" evidence="2">
    <location>
        <begin position="43"/>
        <end position="229"/>
    </location>
</feature>
<dbReference type="Pfam" id="PF06439">
    <property type="entry name" value="3keto-disac_hyd"/>
    <property type="match status" value="1"/>
</dbReference>
<evidence type="ECO:0000313" key="3">
    <source>
        <dbReference type="EMBL" id="ADV63181.1"/>
    </source>
</evidence>
<protein>
    <recommendedName>
        <fullName evidence="2">3-keto-alpha-glucoside-1,2-lyase/3-keto-2-hydroxy-glucal hydratase domain-containing protein</fullName>
    </recommendedName>
</protein>
<dbReference type="HOGENOM" id="CLU_073042_0_1_0"/>
<dbReference type="eggNOG" id="COG1413">
    <property type="taxonomic scope" value="Bacteria"/>
</dbReference>
<sequence>MTRVFSLSCPCCVLGLTLFLAGFCSWQAVQARSMPPAAHDEAGFIPLFDGETLNGWIGSVDGYTVEDGAIVCIPNKGGNLYTAKEYSDFVLRLEFKLTPGANNGIGLRAPLEGDAAYVGLECQILDDTAPQYAGRLKNYQYHGSIYGILPAKTGHLKPVGEWNTQEIRLEGRNVKVTLNGVVIVEGNLDDASTPKTIDGRDHPGLARTSGHIGFLGHGSKVWFRNIRIKPL</sequence>
<accession>E8QZ39</accession>
<proteinExistence type="predicted"/>
<dbReference type="RefSeq" id="WP_013565469.1">
    <property type="nucleotide sequence ID" value="NC_014962.1"/>
</dbReference>
<dbReference type="AlphaFoldDB" id="E8QZ39"/>
<feature type="chain" id="PRO_5003229890" description="3-keto-alpha-glucoside-1,2-lyase/3-keto-2-hydroxy-glucal hydratase domain-containing protein" evidence="1">
    <location>
        <begin position="32"/>
        <end position="231"/>
    </location>
</feature>
<name>E8QZ39_ISOPI</name>
<gene>
    <name evidence="3" type="ordered locus">Isop_2611</name>
</gene>
<dbReference type="KEGG" id="ipa:Isop_2611"/>
<organism evidence="3 4">
    <name type="scientific">Isosphaera pallida (strain ATCC 43644 / DSM 9630 / IS1B)</name>
    <dbReference type="NCBI Taxonomy" id="575540"/>
    <lineage>
        <taxon>Bacteria</taxon>
        <taxon>Pseudomonadati</taxon>
        <taxon>Planctomycetota</taxon>
        <taxon>Planctomycetia</taxon>
        <taxon>Isosphaerales</taxon>
        <taxon>Isosphaeraceae</taxon>
        <taxon>Isosphaera</taxon>
    </lineage>
</organism>